<dbReference type="EMBL" id="JACGCM010002525">
    <property type="protein sequence ID" value="KAF6139201.1"/>
    <property type="molecule type" value="Genomic_DNA"/>
</dbReference>
<evidence type="ECO:0000313" key="2">
    <source>
        <dbReference type="Proteomes" id="UP000541444"/>
    </source>
</evidence>
<accession>A0A7J7L979</accession>
<dbReference type="AlphaFoldDB" id="A0A7J7L979"/>
<comment type="caution">
    <text evidence="1">The sequence shown here is derived from an EMBL/GenBank/DDBJ whole genome shotgun (WGS) entry which is preliminary data.</text>
</comment>
<keyword evidence="2" id="KW-1185">Reference proteome</keyword>
<proteinExistence type="predicted"/>
<reference evidence="1 2" key="1">
    <citation type="journal article" date="2020" name="IScience">
        <title>Genome Sequencing of the Endangered Kingdonia uniflora (Circaeasteraceae, Ranunculales) Reveals Potential Mechanisms of Evolutionary Specialization.</title>
        <authorList>
            <person name="Sun Y."/>
            <person name="Deng T."/>
            <person name="Zhang A."/>
            <person name="Moore M.J."/>
            <person name="Landis J.B."/>
            <person name="Lin N."/>
            <person name="Zhang H."/>
            <person name="Zhang X."/>
            <person name="Huang J."/>
            <person name="Zhang X."/>
            <person name="Sun H."/>
            <person name="Wang H."/>
        </authorList>
    </citation>
    <scope>NUCLEOTIDE SEQUENCE [LARGE SCALE GENOMIC DNA]</scope>
    <source>
        <strain evidence="1">TB1705</strain>
        <tissue evidence="1">Leaf</tissue>
    </source>
</reference>
<name>A0A7J7L979_9MAGN</name>
<evidence type="ECO:0000313" key="1">
    <source>
        <dbReference type="EMBL" id="KAF6139201.1"/>
    </source>
</evidence>
<gene>
    <name evidence="1" type="ORF">GIB67_040348</name>
</gene>
<organism evidence="1 2">
    <name type="scientific">Kingdonia uniflora</name>
    <dbReference type="NCBI Taxonomy" id="39325"/>
    <lineage>
        <taxon>Eukaryota</taxon>
        <taxon>Viridiplantae</taxon>
        <taxon>Streptophyta</taxon>
        <taxon>Embryophyta</taxon>
        <taxon>Tracheophyta</taxon>
        <taxon>Spermatophyta</taxon>
        <taxon>Magnoliopsida</taxon>
        <taxon>Ranunculales</taxon>
        <taxon>Circaeasteraceae</taxon>
        <taxon>Kingdonia</taxon>
    </lineage>
</organism>
<sequence length="59" mass="6917">MFKITLEGSIRIKPKRCSAMPRGSELRGLKFFSKFHVSFTYWLKVPRGLEVPWRVEGCD</sequence>
<dbReference type="Proteomes" id="UP000541444">
    <property type="component" value="Unassembled WGS sequence"/>
</dbReference>
<protein>
    <submittedName>
        <fullName evidence="1">Uncharacterized protein</fullName>
    </submittedName>
</protein>